<evidence type="ECO:0000313" key="3">
    <source>
        <dbReference type="EMBL" id="MBB3173649.1"/>
    </source>
</evidence>
<dbReference type="InterPro" id="IPR006311">
    <property type="entry name" value="TAT_signal"/>
</dbReference>
<evidence type="ECO:0000313" key="5">
    <source>
        <dbReference type="Proteomes" id="UP000557688"/>
    </source>
</evidence>
<reference evidence="4 6" key="1">
    <citation type="submission" date="2020-06" db="EMBL/GenBank/DDBJ databases">
        <title>Description of novel acetic acid bacteria.</title>
        <authorList>
            <person name="Sombolestani A."/>
        </authorList>
    </citation>
    <scope>NUCLEOTIDE SEQUENCE [LARGE SCALE GENOMIC DNA]</scope>
    <source>
        <strain evidence="4 6">LMG 26838</strain>
    </source>
</reference>
<protein>
    <submittedName>
        <fullName evidence="3">Inosine-uridine nucleoside N-ribohydrolase</fullName>
    </submittedName>
    <submittedName>
        <fullName evidence="4">Nucleoside hydrolase</fullName>
    </submittedName>
</protein>
<feature type="domain" description="Inosine/uridine-preferring nucleoside hydrolase" evidence="2">
    <location>
        <begin position="54"/>
        <end position="342"/>
    </location>
</feature>
<proteinExistence type="predicted"/>
<dbReference type="AlphaFoldDB" id="A0A850NTL1"/>
<dbReference type="InterPro" id="IPR001910">
    <property type="entry name" value="Inosine/uridine_hydrolase_dom"/>
</dbReference>
<feature type="signal peptide" evidence="1">
    <location>
        <begin position="1"/>
        <end position="24"/>
    </location>
</feature>
<dbReference type="EMBL" id="JACHXV010000004">
    <property type="protein sequence ID" value="MBB3173649.1"/>
    <property type="molecule type" value="Genomic_DNA"/>
</dbReference>
<feature type="chain" id="PRO_5033941017" evidence="1">
    <location>
        <begin position="25"/>
        <end position="360"/>
    </location>
</feature>
<dbReference type="SUPFAM" id="SSF53590">
    <property type="entry name" value="Nucleoside hydrolase"/>
    <property type="match status" value="1"/>
</dbReference>
<comment type="caution">
    <text evidence="4">The sequence shown here is derived from an EMBL/GenBank/DDBJ whole genome shotgun (WGS) entry which is preliminary data.</text>
</comment>
<dbReference type="Proteomes" id="UP000565205">
    <property type="component" value="Unassembled WGS sequence"/>
</dbReference>
<dbReference type="PANTHER" id="PTHR46190">
    <property type="entry name" value="SI:CH211-201H21.5-RELATED"/>
    <property type="match status" value="1"/>
</dbReference>
<sequence length="360" mass="37617">MSRSCRVGRRGFIFGGAAALVAGAAVKGARGQAAWTALGQPVPSVDWLNGVRRVIVDTDPGTDDLLALLMLLGAPGLGIEAITVAPGNVEYDQEVRNALYVARLFGNGTIPVFRGLGHPLLNRSYPHAGFIHGASGLGELVVPDGGAPAAAGHAATAIVDIVSRFPGEVVLLGLGGLTNIASALIVDPAIAGKLRGIVLVGGRYEGIGTNVSFNSMVDPEAADIVMRSGAPIVMTGDLGPDAMLGPADFERIGGLHTRRSEIFLRSNTERLRFEMQTRHKPGATYNDPLAAAMLLDPAIIDRFEQVHVAVELNGTETRGAYVFGGTHLYTGELLPPNAAIAAHGGGQRFRDVVFRALQRG</sequence>
<keyword evidence="5" id="KW-1185">Reference proteome</keyword>
<reference evidence="3 5" key="2">
    <citation type="submission" date="2020-08" db="EMBL/GenBank/DDBJ databases">
        <title>Genomic Encyclopedia of Type Strains, Phase III (KMG-III): the genomes of soil and plant-associated and newly described type strains.</title>
        <authorList>
            <person name="Whitman W."/>
        </authorList>
    </citation>
    <scope>NUCLEOTIDE SEQUENCE [LARGE SCALE GENOMIC DNA]</scope>
    <source>
        <strain evidence="3 5">CECT 8088</strain>
    </source>
</reference>
<dbReference type="GO" id="GO:0016799">
    <property type="term" value="F:hydrolase activity, hydrolyzing N-glycosyl compounds"/>
    <property type="evidence" value="ECO:0007669"/>
    <property type="project" value="InterPro"/>
</dbReference>
<gene>
    <name evidence="3" type="ORF">FHR90_001472</name>
    <name evidence="4" type="ORF">HUK83_10230</name>
</gene>
<dbReference type="Gene3D" id="3.90.245.10">
    <property type="entry name" value="Ribonucleoside hydrolase-like"/>
    <property type="match status" value="1"/>
</dbReference>
<dbReference type="Proteomes" id="UP000557688">
    <property type="component" value="Unassembled WGS sequence"/>
</dbReference>
<dbReference type="PROSITE" id="PS51318">
    <property type="entry name" value="TAT"/>
    <property type="match status" value="1"/>
</dbReference>
<evidence type="ECO:0000259" key="2">
    <source>
        <dbReference type="Pfam" id="PF01156"/>
    </source>
</evidence>
<accession>A0A850NTL1</accession>
<evidence type="ECO:0000256" key="1">
    <source>
        <dbReference type="SAM" id="SignalP"/>
    </source>
</evidence>
<name>A0A850NTL1_9PROT</name>
<evidence type="ECO:0000313" key="6">
    <source>
        <dbReference type="Proteomes" id="UP000565205"/>
    </source>
</evidence>
<organism evidence="4 6">
    <name type="scientific">Endobacter medicaginis</name>
    <dbReference type="NCBI Taxonomy" id="1181271"/>
    <lineage>
        <taxon>Bacteria</taxon>
        <taxon>Pseudomonadati</taxon>
        <taxon>Pseudomonadota</taxon>
        <taxon>Alphaproteobacteria</taxon>
        <taxon>Acetobacterales</taxon>
        <taxon>Acetobacteraceae</taxon>
        <taxon>Endobacter</taxon>
    </lineage>
</organism>
<keyword evidence="1" id="KW-0732">Signal</keyword>
<keyword evidence="4" id="KW-0378">Hydrolase</keyword>
<dbReference type="InterPro" id="IPR036452">
    <property type="entry name" value="Ribo_hydro-like"/>
</dbReference>
<dbReference type="PANTHER" id="PTHR46190:SF1">
    <property type="entry name" value="SI:CH211-201H21.5"/>
    <property type="match status" value="1"/>
</dbReference>
<dbReference type="EMBL" id="JABXXQ010000202">
    <property type="protein sequence ID" value="NVN30705.1"/>
    <property type="molecule type" value="Genomic_DNA"/>
</dbReference>
<dbReference type="Pfam" id="PF01156">
    <property type="entry name" value="IU_nuc_hydro"/>
    <property type="match status" value="1"/>
</dbReference>
<dbReference type="RefSeq" id="WP_176624454.1">
    <property type="nucleotide sequence ID" value="NZ_JABXXQ010000202.1"/>
</dbReference>
<evidence type="ECO:0000313" key="4">
    <source>
        <dbReference type="EMBL" id="NVN30705.1"/>
    </source>
</evidence>
<dbReference type="InterPro" id="IPR052775">
    <property type="entry name" value="IUN_hydrolase"/>
</dbReference>